<keyword evidence="3" id="KW-0732">Signal</keyword>
<reference evidence="5" key="1">
    <citation type="submission" date="2025-08" db="UniProtKB">
        <authorList>
            <consortium name="RefSeq"/>
        </authorList>
    </citation>
    <scope>IDENTIFICATION</scope>
    <source>
        <tissue evidence="5">Gonads</tissue>
    </source>
</reference>
<evidence type="ECO:0000313" key="4">
    <source>
        <dbReference type="Proteomes" id="UP000504635"/>
    </source>
</evidence>
<sequence>MKIVFYFTVFLIPIMAEEVLQVTARDSYLDAYKESRADLNKSNKEIKVNRKSGVVFPVYPGPSGSGYEPEGVQYGPPAPQYGPPGPQYGPPGPQYGPPGPQYGPPGPQYGPPPSPPYSPPSPSYGGSFAEPAGYPPAPVYGSPQNLQVFYGVPHAMVSIWDKLWEKIKWKLDLFTLGKILLKLVIFKKIVSLIAILCLLLFIPSLKHKKLFPSGDHEERSSEKDPLNEITSFVTGAIDHYNNMNRKDLGPTKTYKQKTR</sequence>
<accession>A0A6J2XDJ7</accession>
<keyword evidence="2" id="KW-0472">Membrane</keyword>
<dbReference type="AlphaFoldDB" id="A0A6J2XDJ7"/>
<evidence type="ECO:0000256" key="1">
    <source>
        <dbReference type="SAM" id="MobiDB-lite"/>
    </source>
</evidence>
<feature type="region of interest" description="Disordered" evidence="1">
    <location>
        <begin position="66"/>
        <end position="124"/>
    </location>
</feature>
<dbReference type="KEGG" id="soy:115876954"/>
<feature type="transmembrane region" description="Helical" evidence="2">
    <location>
        <begin position="179"/>
        <end position="202"/>
    </location>
</feature>
<feature type="compositionally biased region" description="Low complexity" evidence="1">
    <location>
        <begin position="66"/>
        <end position="75"/>
    </location>
</feature>
<dbReference type="Proteomes" id="UP000504635">
    <property type="component" value="Unplaced"/>
</dbReference>
<protein>
    <submittedName>
        <fullName evidence="5">Formin-F-like</fullName>
    </submittedName>
</protein>
<dbReference type="OrthoDB" id="8122776at2759"/>
<keyword evidence="2" id="KW-1133">Transmembrane helix</keyword>
<organism evidence="4 5">
    <name type="scientific">Sitophilus oryzae</name>
    <name type="common">Rice weevil</name>
    <name type="synonym">Curculio oryzae</name>
    <dbReference type="NCBI Taxonomy" id="7048"/>
    <lineage>
        <taxon>Eukaryota</taxon>
        <taxon>Metazoa</taxon>
        <taxon>Ecdysozoa</taxon>
        <taxon>Arthropoda</taxon>
        <taxon>Hexapoda</taxon>
        <taxon>Insecta</taxon>
        <taxon>Pterygota</taxon>
        <taxon>Neoptera</taxon>
        <taxon>Endopterygota</taxon>
        <taxon>Coleoptera</taxon>
        <taxon>Polyphaga</taxon>
        <taxon>Cucujiformia</taxon>
        <taxon>Curculionidae</taxon>
        <taxon>Dryophthorinae</taxon>
        <taxon>Sitophilus</taxon>
    </lineage>
</organism>
<keyword evidence="4" id="KW-1185">Reference proteome</keyword>
<dbReference type="RefSeq" id="XP_030748859.1">
    <property type="nucleotide sequence ID" value="XM_030892999.1"/>
</dbReference>
<dbReference type="InParanoid" id="A0A6J2XDJ7"/>
<proteinExistence type="predicted"/>
<feature type="chain" id="PRO_5026929263" evidence="3">
    <location>
        <begin position="17"/>
        <end position="259"/>
    </location>
</feature>
<dbReference type="GeneID" id="115876954"/>
<feature type="signal peptide" evidence="3">
    <location>
        <begin position="1"/>
        <end position="16"/>
    </location>
</feature>
<evidence type="ECO:0000313" key="5">
    <source>
        <dbReference type="RefSeq" id="XP_030748859.1"/>
    </source>
</evidence>
<evidence type="ECO:0000256" key="2">
    <source>
        <dbReference type="SAM" id="Phobius"/>
    </source>
</evidence>
<evidence type="ECO:0000256" key="3">
    <source>
        <dbReference type="SAM" id="SignalP"/>
    </source>
</evidence>
<keyword evidence="2" id="KW-0812">Transmembrane</keyword>
<gene>
    <name evidence="5" type="primary">LOC115876954</name>
</gene>
<name>A0A6J2XDJ7_SITOR</name>
<feature type="compositionally biased region" description="Pro residues" evidence="1">
    <location>
        <begin position="76"/>
        <end position="122"/>
    </location>
</feature>